<comment type="caution">
    <text evidence="1">The sequence shown here is derived from an EMBL/GenBank/DDBJ whole genome shotgun (WGS) entry which is preliminary data.</text>
</comment>
<organism evidence="1 2">
    <name type="scientific">Cochliobolus sativus</name>
    <name type="common">Common root rot and spot blotch fungus</name>
    <name type="synonym">Bipolaris sorokiniana</name>
    <dbReference type="NCBI Taxonomy" id="45130"/>
    <lineage>
        <taxon>Eukaryota</taxon>
        <taxon>Fungi</taxon>
        <taxon>Dikarya</taxon>
        <taxon>Ascomycota</taxon>
        <taxon>Pezizomycotina</taxon>
        <taxon>Dothideomycetes</taxon>
        <taxon>Pleosporomycetidae</taxon>
        <taxon>Pleosporales</taxon>
        <taxon>Pleosporineae</taxon>
        <taxon>Pleosporaceae</taxon>
        <taxon>Bipolaris</taxon>
    </lineage>
</organism>
<accession>A0A8H5Z7Z5</accession>
<reference evidence="1" key="1">
    <citation type="submission" date="2019-11" db="EMBL/GenBank/DDBJ databases">
        <title>Bipolaris sorokiniana Genome sequencing.</title>
        <authorList>
            <person name="Wang H."/>
        </authorList>
    </citation>
    <scope>NUCLEOTIDE SEQUENCE</scope>
</reference>
<gene>
    <name evidence="1" type="ORF">GGP41_001374</name>
</gene>
<proteinExistence type="predicted"/>
<dbReference type="Proteomes" id="UP000624244">
    <property type="component" value="Unassembled WGS sequence"/>
</dbReference>
<dbReference type="AlphaFoldDB" id="A0A8H5Z7Z5"/>
<evidence type="ECO:0000313" key="1">
    <source>
        <dbReference type="EMBL" id="KAF5844450.1"/>
    </source>
</evidence>
<name>A0A8H5Z7Z5_COCSA</name>
<protein>
    <submittedName>
        <fullName evidence="1">Uncharacterized protein</fullName>
    </submittedName>
</protein>
<dbReference type="EMBL" id="WNKQ01000023">
    <property type="protein sequence ID" value="KAF5844450.1"/>
    <property type="molecule type" value="Genomic_DNA"/>
</dbReference>
<sequence>MKMNDPILAHCAGSFHQPSGNSELYTQLNETTNTRKRLHRHYLLIGSYTGGDRPGKIYGCRSSAYEILFSVITTVTTLTFATEDYKLI</sequence>
<evidence type="ECO:0000313" key="2">
    <source>
        <dbReference type="Proteomes" id="UP000624244"/>
    </source>
</evidence>